<dbReference type="Gene3D" id="3.40.367.20">
    <property type="match status" value="1"/>
</dbReference>
<evidence type="ECO:0000256" key="1">
    <source>
        <dbReference type="ARBA" id="ARBA00022679"/>
    </source>
</evidence>
<dbReference type="CDD" id="cd24008">
    <property type="entry name" value="ASKHA_NBD_GLK"/>
    <property type="match status" value="1"/>
</dbReference>
<protein>
    <submittedName>
        <fullName evidence="4">Glucokinase</fullName>
    </submittedName>
</protein>
<comment type="similarity">
    <text evidence="3">Belongs to the bacterial glucokinase family.</text>
</comment>
<dbReference type="Pfam" id="PF02685">
    <property type="entry name" value="Glucokinase"/>
    <property type="match status" value="1"/>
</dbReference>
<proteinExistence type="inferred from homology"/>
<dbReference type="GO" id="GO:0004340">
    <property type="term" value="F:glucokinase activity"/>
    <property type="evidence" value="ECO:0007669"/>
    <property type="project" value="InterPro"/>
</dbReference>
<comment type="caution">
    <text evidence="4">The sequence shown here is derived from an EMBL/GenBank/DDBJ whole genome shotgun (WGS) entry which is preliminary data.</text>
</comment>
<dbReference type="InterPro" id="IPR003836">
    <property type="entry name" value="Glucokinase"/>
</dbReference>
<dbReference type="AlphaFoldDB" id="A0A8J6T9Z8"/>
<dbReference type="Proteomes" id="UP000599024">
    <property type="component" value="Unassembled WGS sequence"/>
</dbReference>
<evidence type="ECO:0000313" key="4">
    <source>
        <dbReference type="EMBL" id="MBC8209106.1"/>
    </source>
</evidence>
<dbReference type="InterPro" id="IPR043129">
    <property type="entry name" value="ATPase_NBD"/>
</dbReference>
<name>A0A8J6T9Z8_9BACT</name>
<organism evidence="4 5">
    <name type="scientific">Candidatus Desulfatifera sulfidica</name>
    <dbReference type="NCBI Taxonomy" id="2841691"/>
    <lineage>
        <taxon>Bacteria</taxon>
        <taxon>Pseudomonadati</taxon>
        <taxon>Thermodesulfobacteriota</taxon>
        <taxon>Desulfobulbia</taxon>
        <taxon>Desulfobulbales</taxon>
        <taxon>Desulfobulbaceae</taxon>
        <taxon>Candidatus Desulfatifera</taxon>
    </lineage>
</organism>
<dbReference type="EMBL" id="JACNLK010000077">
    <property type="protein sequence ID" value="MBC8209106.1"/>
    <property type="molecule type" value="Genomic_DNA"/>
</dbReference>
<evidence type="ECO:0000313" key="5">
    <source>
        <dbReference type="Proteomes" id="UP000599024"/>
    </source>
</evidence>
<dbReference type="GO" id="GO:0006096">
    <property type="term" value="P:glycolytic process"/>
    <property type="evidence" value="ECO:0007669"/>
    <property type="project" value="InterPro"/>
</dbReference>
<evidence type="ECO:0000256" key="3">
    <source>
        <dbReference type="RuleBase" id="RU004046"/>
    </source>
</evidence>
<dbReference type="PANTHER" id="PTHR47363:SF1">
    <property type="entry name" value="GLUCOKINASE"/>
    <property type="match status" value="1"/>
</dbReference>
<sequence length="330" mass="35587">MNLLLAADIGASKTDLGIFSLKEPAPSPLFQDRLINNNFSRPEELLAQFISTSGYQPSLACLAIAGLIGDGQTEMTNRHWQLDGQKLTATLGLSHIKLINDLTALSASLLHLHADNLITLQKGMPIAHSQQQIRAVIAPGTGLGQGFFIDAPPFSLAQGTEGGHASFAPCNDLQYRLLRWLQHKDLPISVEQVCSGRSLPTLYQFCLTQGATTNSALQQEIKQSTDQTPLIIQGALTTCPCCRQAVELFLEILGAEAGNLALKLACNHGLFLGGGILPRLHGQISFAPLLAAFQNKAKMSNYLKSIPVHLIMKQDAALMGAAVWARQHLQ</sequence>
<accession>A0A8J6T9Z8</accession>
<keyword evidence="2" id="KW-0418">Kinase</keyword>
<dbReference type="Gene3D" id="3.30.420.40">
    <property type="match status" value="1"/>
</dbReference>
<dbReference type="GO" id="GO:0005536">
    <property type="term" value="F:D-glucose binding"/>
    <property type="evidence" value="ECO:0007669"/>
    <property type="project" value="InterPro"/>
</dbReference>
<dbReference type="GO" id="GO:0005524">
    <property type="term" value="F:ATP binding"/>
    <property type="evidence" value="ECO:0007669"/>
    <property type="project" value="InterPro"/>
</dbReference>
<dbReference type="SUPFAM" id="SSF53067">
    <property type="entry name" value="Actin-like ATPase domain"/>
    <property type="match status" value="1"/>
</dbReference>
<reference evidence="4 5" key="1">
    <citation type="submission" date="2020-08" db="EMBL/GenBank/DDBJ databases">
        <title>Bridging the membrane lipid divide: bacteria of the FCB group superphylum have the potential to synthesize archaeal ether lipids.</title>
        <authorList>
            <person name="Villanueva L."/>
            <person name="Von Meijenfeldt F.A.B."/>
            <person name="Westbye A.B."/>
            <person name="Yadav S."/>
            <person name="Hopmans E.C."/>
            <person name="Dutilh B.E."/>
            <person name="Sinninghe Damste J.S."/>
        </authorList>
    </citation>
    <scope>NUCLEOTIDE SEQUENCE [LARGE SCALE GENOMIC DNA]</scope>
    <source>
        <strain evidence="4">NIOZ-UU81</strain>
    </source>
</reference>
<keyword evidence="1" id="KW-0808">Transferase</keyword>
<evidence type="ECO:0000256" key="2">
    <source>
        <dbReference type="ARBA" id="ARBA00022777"/>
    </source>
</evidence>
<dbReference type="PANTHER" id="PTHR47363">
    <property type="entry name" value="GLUCOKINASE"/>
    <property type="match status" value="1"/>
</dbReference>
<gene>
    <name evidence="4" type="ORF">H8E79_08075</name>
</gene>